<organism evidence="1 2">
    <name type="scientific">Steinernema carpocapsae</name>
    <name type="common">Entomopathogenic nematode</name>
    <dbReference type="NCBI Taxonomy" id="34508"/>
    <lineage>
        <taxon>Eukaryota</taxon>
        <taxon>Metazoa</taxon>
        <taxon>Ecdysozoa</taxon>
        <taxon>Nematoda</taxon>
        <taxon>Chromadorea</taxon>
        <taxon>Rhabditida</taxon>
        <taxon>Tylenchina</taxon>
        <taxon>Panagrolaimomorpha</taxon>
        <taxon>Strongyloidoidea</taxon>
        <taxon>Steinernematidae</taxon>
        <taxon>Steinernema</taxon>
    </lineage>
</organism>
<name>A0A4U5LVS9_STECR</name>
<evidence type="ECO:0000313" key="2">
    <source>
        <dbReference type="Proteomes" id="UP000298663"/>
    </source>
</evidence>
<sequence length="77" mass="8978">MAMETVDYLFPPLVAQEVDDQFLPTEEKSLKRTHLKPLFTKPDRFSSFTHWHVKPQEIDGLSADDLADYDQGRNKKN</sequence>
<comment type="caution">
    <text evidence="1">The sequence shown here is derived from an EMBL/GenBank/DDBJ whole genome shotgun (WGS) entry which is preliminary data.</text>
</comment>
<reference evidence="1 2" key="2">
    <citation type="journal article" date="2019" name="G3 (Bethesda)">
        <title>Hybrid Assembly of the Genome of the Entomopathogenic Nematode Steinernema carpocapsae Identifies the X-Chromosome.</title>
        <authorList>
            <person name="Serra L."/>
            <person name="Macchietto M."/>
            <person name="Macias-Munoz A."/>
            <person name="McGill C.J."/>
            <person name="Rodriguez I.M."/>
            <person name="Rodriguez B."/>
            <person name="Murad R."/>
            <person name="Mortazavi A."/>
        </authorList>
    </citation>
    <scope>NUCLEOTIDE SEQUENCE [LARGE SCALE GENOMIC DNA]</scope>
    <source>
        <strain evidence="1 2">ALL</strain>
    </source>
</reference>
<dbReference type="AlphaFoldDB" id="A0A4U5LVS9"/>
<proteinExistence type="predicted"/>
<dbReference type="EMBL" id="AZBU02000011">
    <property type="protein sequence ID" value="TKR60257.1"/>
    <property type="molecule type" value="Genomic_DNA"/>
</dbReference>
<reference evidence="1 2" key="1">
    <citation type="journal article" date="2015" name="Genome Biol.">
        <title>Comparative genomics of Steinernema reveals deeply conserved gene regulatory networks.</title>
        <authorList>
            <person name="Dillman A.R."/>
            <person name="Macchietto M."/>
            <person name="Porter C.F."/>
            <person name="Rogers A."/>
            <person name="Williams B."/>
            <person name="Antoshechkin I."/>
            <person name="Lee M.M."/>
            <person name="Goodwin Z."/>
            <person name="Lu X."/>
            <person name="Lewis E.E."/>
            <person name="Goodrich-Blair H."/>
            <person name="Stock S.P."/>
            <person name="Adams B.J."/>
            <person name="Sternberg P.W."/>
            <person name="Mortazavi A."/>
        </authorList>
    </citation>
    <scope>NUCLEOTIDE SEQUENCE [LARGE SCALE GENOMIC DNA]</scope>
    <source>
        <strain evidence="1 2">ALL</strain>
    </source>
</reference>
<keyword evidence="2" id="KW-1185">Reference proteome</keyword>
<dbReference type="Proteomes" id="UP000298663">
    <property type="component" value="Unassembled WGS sequence"/>
</dbReference>
<gene>
    <name evidence="1" type="ORF">L596_027533</name>
</gene>
<protein>
    <submittedName>
        <fullName evidence="1">Uncharacterized protein</fullName>
    </submittedName>
</protein>
<evidence type="ECO:0000313" key="1">
    <source>
        <dbReference type="EMBL" id="TKR60257.1"/>
    </source>
</evidence>
<accession>A0A4U5LVS9</accession>